<proteinExistence type="predicted"/>
<evidence type="ECO:0000256" key="1">
    <source>
        <dbReference type="SAM" id="MobiDB-lite"/>
    </source>
</evidence>
<organism evidence="2 3">
    <name type="scientific">Acorus gramineus</name>
    <name type="common">Dwarf sweet flag</name>
    <dbReference type="NCBI Taxonomy" id="55184"/>
    <lineage>
        <taxon>Eukaryota</taxon>
        <taxon>Viridiplantae</taxon>
        <taxon>Streptophyta</taxon>
        <taxon>Embryophyta</taxon>
        <taxon>Tracheophyta</taxon>
        <taxon>Spermatophyta</taxon>
        <taxon>Magnoliopsida</taxon>
        <taxon>Liliopsida</taxon>
        <taxon>Acoraceae</taxon>
        <taxon>Acorus</taxon>
    </lineage>
</organism>
<accession>A0AAV9A694</accession>
<dbReference type="AlphaFoldDB" id="A0AAV9A694"/>
<keyword evidence="3" id="KW-1185">Reference proteome</keyword>
<comment type="caution">
    <text evidence="2">The sequence shown here is derived from an EMBL/GenBank/DDBJ whole genome shotgun (WGS) entry which is preliminary data.</text>
</comment>
<dbReference type="EMBL" id="JAUJYN010000012">
    <property type="protein sequence ID" value="KAK1259710.1"/>
    <property type="molecule type" value="Genomic_DNA"/>
</dbReference>
<protein>
    <submittedName>
        <fullName evidence="2">Uncharacterized protein</fullName>
    </submittedName>
</protein>
<feature type="region of interest" description="Disordered" evidence="1">
    <location>
        <begin position="1"/>
        <end position="38"/>
    </location>
</feature>
<sequence>MKRASPWDQSVIISCDSGSSDSEDDSTKPKNKNGAGEFDKDIMSEVELAYLKPRHGVLKRFPERYNNSGNRQKNVSVHHQLINGVKPHGMSRERGDKLEIYLLGEKPFSWLSV</sequence>
<gene>
    <name evidence="2" type="ORF">QJS04_geneDACA021473</name>
</gene>
<reference evidence="2" key="1">
    <citation type="journal article" date="2023" name="Nat. Commun.">
        <title>Diploid and tetraploid genomes of Acorus and the evolution of monocots.</title>
        <authorList>
            <person name="Ma L."/>
            <person name="Liu K.W."/>
            <person name="Li Z."/>
            <person name="Hsiao Y.Y."/>
            <person name="Qi Y."/>
            <person name="Fu T."/>
            <person name="Tang G.D."/>
            <person name="Zhang D."/>
            <person name="Sun W.H."/>
            <person name="Liu D.K."/>
            <person name="Li Y."/>
            <person name="Chen G.Z."/>
            <person name="Liu X.D."/>
            <person name="Liao X.Y."/>
            <person name="Jiang Y.T."/>
            <person name="Yu X."/>
            <person name="Hao Y."/>
            <person name="Huang J."/>
            <person name="Zhao X.W."/>
            <person name="Ke S."/>
            <person name="Chen Y.Y."/>
            <person name="Wu W.L."/>
            <person name="Hsu J.L."/>
            <person name="Lin Y.F."/>
            <person name="Huang M.D."/>
            <person name="Li C.Y."/>
            <person name="Huang L."/>
            <person name="Wang Z.W."/>
            <person name="Zhao X."/>
            <person name="Zhong W.Y."/>
            <person name="Peng D.H."/>
            <person name="Ahmad S."/>
            <person name="Lan S."/>
            <person name="Zhang J.S."/>
            <person name="Tsai W.C."/>
            <person name="Van de Peer Y."/>
            <person name="Liu Z.J."/>
        </authorList>
    </citation>
    <scope>NUCLEOTIDE SEQUENCE</scope>
    <source>
        <strain evidence="2">SCP</strain>
    </source>
</reference>
<name>A0AAV9A694_ACOGR</name>
<evidence type="ECO:0000313" key="3">
    <source>
        <dbReference type="Proteomes" id="UP001179952"/>
    </source>
</evidence>
<evidence type="ECO:0000313" key="2">
    <source>
        <dbReference type="EMBL" id="KAK1259710.1"/>
    </source>
</evidence>
<reference evidence="2" key="2">
    <citation type="submission" date="2023-06" db="EMBL/GenBank/DDBJ databases">
        <authorList>
            <person name="Ma L."/>
            <person name="Liu K.-W."/>
            <person name="Li Z."/>
            <person name="Hsiao Y.-Y."/>
            <person name="Qi Y."/>
            <person name="Fu T."/>
            <person name="Tang G."/>
            <person name="Zhang D."/>
            <person name="Sun W.-H."/>
            <person name="Liu D.-K."/>
            <person name="Li Y."/>
            <person name="Chen G.-Z."/>
            <person name="Liu X.-D."/>
            <person name="Liao X.-Y."/>
            <person name="Jiang Y.-T."/>
            <person name="Yu X."/>
            <person name="Hao Y."/>
            <person name="Huang J."/>
            <person name="Zhao X.-W."/>
            <person name="Ke S."/>
            <person name="Chen Y.-Y."/>
            <person name="Wu W.-L."/>
            <person name="Hsu J.-L."/>
            <person name="Lin Y.-F."/>
            <person name="Huang M.-D."/>
            <person name="Li C.-Y."/>
            <person name="Huang L."/>
            <person name="Wang Z.-W."/>
            <person name="Zhao X."/>
            <person name="Zhong W.-Y."/>
            <person name="Peng D.-H."/>
            <person name="Ahmad S."/>
            <person name="Lan S."/>
            <person name="Zhang J.-S."/>
            <person name="Tsai W.-C."/>
            <person name="Van De Peer Y."/>
            <person name="Liu Z.-J."/>
        </authorList>
    </citation>
    <scope>NUCLEOTIDE SEQUENCE</scope>
    <source>
        <strain evidence="2">SCP</strain>
        <tissue evidence="2">Leaves</tissue>
    </source>
</reference>
<dbReference type="Proteomes" id="UP001179952">
    <property type="component" value="Unassembled WGS sequence"/>
</dbReference>